<evidence type="ECO:0000313" key="3">
    <source>
        <dbReference type="EMBL" id="RFS83466.1"/>
    </source>
</evidence>
<keyword evidence="1" id="KW-0812">Transmembrane</keyword>
<keyword evidence="1" id="KW-0472">Membrane</keyword>
<dbReference type="InterPro" id="IPR057561">
    <property type="entry name" value="NADase_transloc"/>
</dbReference>
<protein>
    <submittedName>
        <fullName evidence="3">Zinc ribbon domain-containing protein</fullName>
    </submittedName>
</protein>
<gene>
    <name evidence="3" type="ORF">D0T12_20680</name>
</gene>
<proteinExistence type="predicted"/>
<dbReference type="NCBIfam" id="NF047619">
    <property type="entry name" value="NADase_discoid"/>
    <property type="match status" value="1"/>
</dbReference>
<dbReference type="SUPFAM" id="SSF49785">
    <property type="entry name" value="Galactose-binding domain-like"/>
    <property type="match status" value="1"/>
</dbReference>
<dbReference type="EMBL" id="QVNQ01000006">
    <property type="protein sequence ID" value="RFS83466.1"/>
    <property type="molecule type" value="Genomic_DNA"/>
</dbReference>
<feature type="domain" description="NAD glycohydrolase translocation F5/8 type C" evidence="2">
    <location>
        <begin position="171"/>
        <end position="303"/>
    </location>
</feature>
<accession>A0A372GDM0</accession>
<evidence type="ECO:0000313" key="4">
    <source>
        <dbReference type="Proteomes" id="UP000262882"/>
    </source>
</evidence>
<keyword evidence="1" id="KW-1133">Transmembrane helix</keyword>
<dbReference type="Proteomes" id="UP000262882">
    <property type="component" value="Unassembled WGS sequence"/>
</dbReference>
<dbReference type="Pfam" id="PF25302">
    <property type="entry name" value="NADase_transloc"/>
    <property type="match status" value="1"/>
</dbReference>
<reference evidence="3 4" key="1">
    <citation type="submission" date="2018-08" db="EMBL/GenBank/DDBJ databases">
        <title>Actinomadura spongicola sp. nov., isolated from marine sponge Leucetta chagosensis.</title>
        <authorList>
            <person name="Li L."/>
            <person name="Lin H.W."/>
        </authorList>
    </citation>
    <scope>NUCLEOTIDE SEQUENCE [LARGE SCALE GENOMIC DNA]</scope>
    <source>
        <strain evidence="3 4">LHW52907</strain>
    </source>
</reference>
<name>A0A372GDM0_9ACTN</name>
<evidence type="ECO:0000256" key="1">
    <source>
        <dbReference type="SAM" id="Phobius"/>
    </source>
</evidence>
<dbReference type="InterPro" id="IPR008979">
    <property type="entry name" value="Galactose-bd-like_sf"/>
</dbReference>
<feature type="transmembrane region" description="Helical" evidence="1">
    <location>
        <begin position="129"/>
        <end position="147"/>
    </location>
</feature>
<comment type="caution">
    <text evidence="3">The sequence shown here is derived from an EMBL/GenBank/DDBJ whole genome shotgun (WGS) entry which is preliminary data.</text>
</comment>
<evidence type="ECO:0000259" key="2">
    <source>
        <dbReference type="Pfam" id="PF25302"/>
    </source>
</evidence>
<organism evidence="3 4">
    <name type="scientific">Actinomadura spongiicola</name>
    <dbReference type="NCBI Taxonomy" id="2303421"/>
    <lineage>
        <taxon>Bacteria</taxon>
        <taxon>Bacillati</taxon>
        <taxon>Actinomycetota</taxon>
        <taxon>Actinomycetes</taxon>
        <taxon>Streptosporangiales</taxon>
        <taxon>Thermomonosporaceae</taxon>
        <taxon>Actinomadura</taxon>
    </lineage>
</organism>
<dbReference type="Gene3D" id="2.60.120.260">
    <property type="entry name" value="Galactose-binding domain-like"/>
    <property type="match status" value="1"/>
</dbReference>
<keyword evidence="4" id="KW-1185">Reference proteome</keyword>
<sequence length="312" mass="34072">MRVFPQPGRRPAGDERARRLVIPVAPENPAAAVAGPAPVLPGRPEPARPQVRRAERADWSGGIPCPWCDTPNPPGRNFCRQCAMALSAADKDGYRTRTWWQRLFGGDVHREAPWAGERPRLRRGGRARLLSWAALVLLAVPLVWTAAVRTDDAVNGVVDHFVKRAPAPTSAAKASHTDPKHGPKFAFDALKNTFWGTGHGGGGQGIFLEATFAQPRRLLNVIITSGMSTQPDKYATQARPQVLHATVFSSDGSSRTTTLQLDDVPGPQKRKLRGDNVVRVRLTIRSAYGVADDRQVCIAEVEFFTRSTAKTL</sequence>
<dbReference type="AlphaFoldDB" id="A0A372GDM0"/>